<dbReference type="GO" id="GO:0005737">
    <property type="term" value="C:cytoplasm"/>
    <property type="evidence" value="ECO:0007669"/>
    <property type="project" value="TreeGrafter"/>
</dbReference>
<evidence type="ECO:0000259" key="2">
    <source>
        <dbReference type="Pfam" id="PF12697"/>
    </source>
</evidence>
<keyword evidence="3" id="KW-0378">Hydrolase</keyword>
<name>A0A521D9B5_9BACL</name>
<protein>
    <submittedName>
        <fullName evidence="3">Alpha/beta hydrolase family protein</fullName>
    </submittedName>
</protein>
<dbReference type="AlphaFoldDB" id="A0A521D9B5"/>
<evidence type="ECO:0000259" key="1">
    <source>
        <dbReference type="Pfam" id="PF07993"/>
    </source>
</evidence>
<feature type="domain" description="Thioester reductase (TE)" evidence="1">
    <location>
        <begin position="6"/>
        <end position="232"/>
    </location>
</feature>
<dbReference type="Pfam" id="PF07993">
    <property type="entry name" value="NAD_binding_4"/>
    <property type="match status" value="1"/>
</dbReference>
<dbReference type="Pfam" id="PF12697">
    <property type="entry name" value="Abhydrolase_6"/>
    <property type="match status" value="1"/>
</dbReference>
<dbReference type="InterPro" id="IPR036291">
    <property type="entry name" value="NAD(P)-bd_dom_sf"/>
</dbReference>
<dbReference type="Gene3D" id="3.40.50.720">
    <property type="entry name" value="NAD(P)-binding Rossmann-like Domain"/>
    <property type="match status" value="1"/>
</dbReference>
<keyword evidence="4" id="KW-1185">Reference proteome</keyword>
<evidence type="ECO:0000313" key="4">
    <source>
        <dbReference type="Proteomes" id="UP000315636"/>
    </source>
</evidence>
<dbReference type="RefSeq" id="WP_185956180.1">
    <property type="nucleotide sequence ID" value="NZ_FXTI01000005.1"/>
</dbReference>
<organism evidence="3 4">
    <name type="scientific">Melghirimyces algeriensis</name>
    <dbReference type="NCBI Taxonomy" id="910412"/>
    <lineage>
        <taxon>Bacteria</taxon>
        <taxon>Bacillati</taxon>
        <taxon>Bacillota</taxon>
        <taxon>Bacilli</taxon>
        <taxon>Bacillales</taxon>
        <taxon>Thermoactinomycetaceae</taxon>
        <taxon>Melghirimyces</taxon>
    </lineage>
</organism>
<feature type="domain" description="AB hydrolase-1" evidence="2">
    <location>
        <begin position="378"/>
        <end position="606"/>
    </location>
</feature>
<reference evidence="3 4" key="1">
    <citation type="submission" date="2017-05" db="EMBL/GenBank/DDBJ databases">
        <authorList>
            <person name="Varghese N."/>
            <person name="Submissions S."/>
        </authorList>
    </citation>
    <scope>NUCLEOTIDE SEQUENCE [LARGE SCALE GENOMIC DNA]</scope>
    <source>
        <strain evidence="3 4">DSM 45474</strain>
    </source>
</reference>
<dbReference type="InterPro" id="IPR051783">
    <property type="entry name" value="NAD(P)-dependent_oxidoreduct"/>
</dbReference>
<dbReference type="InterPro" id="IPR000073">
    <property type="entry name" value="AB_hydrolase_1"/>
</dbReference>
<evidence type="ECO:0000313" key="3">
    <source>
        <dbReference type="EMBL" id="SMO68306.1"/>
    </source>
</evidence>
<proteinExistence type="predicted"/>
<dbReference type="InterPro" id="IPR013120">
    <property type="entry name" value="FAR_NAD-bd"/>
</dbReference>
<dbReference type="Gene3D" id="3.40.50.1820">
    <property type="entry name" value="alpha/beta hydrolase"/>
    <property type="match status" value="1"/>
</dbReference>
<dbReference type="PANTHER" id="PTHR48079">
    <property type="entry name" value="PROTEIN YEEZ"/>
    <property type="match status" value="1"/>
</dbReference>
<dbReference type="PRINTS" id="PR00111">
    <property type="entry name" value="ABHYDROLASE"/>
</dbReference>
<accession>A0A521D9B5</accession>
<dbReference type="InterPro" id="IPR029058">
    <property type="entry name" value="AB_hydrolase_fold"/>
</dbReference>
<dbReference type="EMBL" id="FXTI01000005">
    <property type="protein sequence ID" value="SMO68306.1"/>
    <property type="molecule type" value="Genomic_DNA"/>
</dbReference>
<dbReference type="GO" id="GO:0004029">
    <property type="term" value="F:aldehyde dehydrogenase (NAD+) activity"/>
    <property type="evidence" value="ECO:0007669"/>
    <property type="project" value="TreeGrafter"/>
</dbReference>
<dbReference type="SUPFAM" id="SSF51735">
    <property type="entry name" value="NAD(P)-binding Rossmann-fold domains"/>
    <property type="match status" value="1"/>
</dbReference>
<gene>
    <name evidence="3" type="ORF">SAMN06264849_105221</name>
</gene>
<dbReference type="SUPFAM" id="SSF53474">
    <property type="entry name" value="alpha/beta-Hydrolases"/>
    <property type="match status" value="1"/>
</dbReference>
<dbReference type="Proteomes" id="UP000315636">
    <property type="component" value="Unassembled WGS sequence"/>
</dbReference>
<dbReference type="PANTHER" id="PTHR48079:SF6">
    <property type="entry name" value="NAD(P)-BINDING DOMAIN-CONTAINING PROTEIN-RELATED"/>
    <property type="match status" value="1"/>
</dbReference>
<sequence>MATIFLTGATGFIGKELLKRLGEEGHTILALIRSKDKYHKLKEEQGFHEQQVIPILGDLSKENLGIERRDMKHLVKTEIMIHAGGPMDIELDEEVAKRVFLGATKELFKLCRKIQHQTHPKAIQHFIHLVGYKSPFHEGNIPWDRDVDQMTDFLPDEGAYERMKLLSDILVRQQARELAIPLSVVNPSTVIGNIKTGETVQVKGVGMLVDSVRSKKMLAVPGGASYWLPLITNSELATFICLLVNQPDPKSNTYYTMADRSDTPNLRELLTMIAHELRTIPPKGSIPIPVLKRLLRSKLGEKMGIPEESLGFLIQHDINMESVKNIHAEPFKVKPILHHVIADLDYQLSHGDTVPSHIKRNKRGELATLETVQKGTPVVFLHGLFSGADHWVPIMNRITAGPAIAVDLPGFGRSPYHHQKDSLQAMIDSVVQVVDEIGQPVILVGHSFGGWIASQVSQRVPNQIKQLILLQPGLQSSDKRKTIYKLPWLSSKLALKFSNEEQLRKAFVKSSAFENSATIPNDYVQYVLNDLASPRVRKTNAEILARFHRKEGLQPYQMELDPLKTTIILGTKDTGFSIEPYNRKYQTIPVSYHHSFPISHPDETAELIHDVILGKANNASDR</sequence>
<dbReference type="GO" id="GO:0016787">
    <property type="term" value="F:hydrolase activity"/>
    <property type="evidence" value="ECO:0007669"/>
    <property type="project" value="UniProtKB-KW"/>
</dbReference>